<protein>
    <submittedName>
        <fullName evidence="1">Beige beach domain-containing protein</fullName>
    </submittedName>
</protein>
<dbReference type="Proteomes" id="UP001165186">
    <property type="component" value="Unassembled WGS sequence"/>
</dbReference>
<reference evidence="1" key="1">
    <citation type="submission" date="2024-09" db="EMBL/GenBank/DDBJ databases">
        <title>Draft Genome Sequences of Neofusicoccum parvum.</title>
        <authorList>
            <person name="Ashida A."/>
            <person name="Camagna M."/>
            <person name="Tanaka A."/>
            <person name="Takemoto D."/>
        </authorList>
    </citation>
    <scope>NUCLEOTIDE SEQUENCE</scope>
    <source>
        <strain evidence="1">PPO83</strain>
    </source>
</reference>
<name>A0ACB5S7X8_9PEZI</name>
<evidence type="ECO:0000313" key="1">
    <source>
        <dbReference type="EMBL" id="GME28909.1"/>
    </source>
</evidence>
<comment type="caution">
    <text evidence="1">The sequence shown here is derived from an EMBL/GenBank/DDBJ whole genome shotgun (WGS) entry which is preliminary data.</text>
</comment>
<dbReference type="EMBL" id="BSXG01000053">
    <property type="protein sequence ID" value="GME28909.1"/>
    <property type="molecule type" value="Genomic_DNA"/>
</dbReference>
<organism evidence="1 2">
    <name type="scientific">Neofusicoccum parvum</name>
    <dbReference type="NCBI Taxonomy" id="310453"/>
    <lineage>
        <taxon>Eukaryota</taxon>
        <taxon>Fungi</taxon>
        <taxon>Dikarya</taxon>
        <taxon>Ascomycota</taxon>
        <taxon>Pezizomycotina</taxon>
        <taxon>Dothideomycetes</taxon>
        <taxon>Dothideomycetes incertae sedis</taxon>
        <taxon>Botryosphaeriales</taxon>
        <taxon>Botryosphaeriaceae</taxon>
        <taxon>Neofusicoccum</taxon>
    </lineage>
</organism>
<accession>A0ACB5S7X8</accession>
<sequence length="1104" mass="123013">MDEATRRSSRAASVTSRTNSPTLKELYALVDDLIAALPQSSTSSTAETIQTQCDCLRRIRQLLIDSPDFRQLKDAFRQAKGFTALVDTLRSVSGFYNPSALSKDEQTEFFELLKAVLAVLSEALSDHPGNRRFFRKKVEEDGWRALEQALISTGVGGGFQDNSTFDDAGQEQLFGCLVAFALAEENMTRIFRDVKSLQADATNGDQKPVADETTLTRPGDADKEAKEPQDPTIGILQKHLGGFFSGNEVLQNPEILPVIINTWLMLFQEGTTGSRSPQLSTSVLLVLESIIAMSAHNKLAAHGTSILRTLLPLMFGAKEASPERFLLHRLTEDLISYGINDLEDARYLYRLAAESEEAAEFLLSAIRSSRQSPFIQLDMSLHGYTSIELRDLGRTFPPTSQNGGYTISAWLRVDKYDDDFHTTIFGAYDATQTCFVLVYLEKGSHYLILQTSTTSSRPSVRFKSAVFKEGVWYHIAIVHRRPKVAGLSRAHLFINGEFAEQVKCNFPSNPPSFSSSTESFAAFASNQRTYSPIEAFLADLNLYNELLHPAKEERSEILSAMRHKAGAILPESRILLSIYPTAVMDDDDRNHIDETQLVKSLSKAAAKNLRYYTRSAGHRIAINAAVPSINDALCQVNGVAILAGDPVVVVPQSLDDASWRVGGNAAIGLKLVELATTRNALMIAVQVMFESVHDNWRNSEAMEREHGFAVLAALLRDKLGLGSVFGRSTTGQIDDPDHESLSYELLQLILGFVGFEENKPQESKIINPLAYRALLIDFDIWRKCSADTQKLYYRQFECFAKDSKYHVFNAKRLTRMRIIKRLLDALKGESFTQEVFPHFLNAFKALLKCSVSSDILRSIALFITFALQESRTLTESDKLSKKELGIRVLEAYAAFLCDDASATEIRRFAKTVTNKVGHCFDLSDEMADLGQWLVYLLAENDARVIVPTMQILARLLVIQGPHFVKKFTRDGGFTNLKHRLKAWWNTPPVWTICFAILFGADVGKISFERDFDLYNLMDAFSSSGQITIAYPDIFPAMTAMLETGLRVVVKQQEALDRPATSQGENGSNSKASSTPLTKEPGRKRSMSLESELASRGKIHPTITR</sequence>
<gene>
    <name evidence="1" type="primary">g1439</name>
    <name evidence="1" type="ORF">NpPPO83_00001439</name>
</gene>
<proteinExistence type="predicted"/>
<evidence type="ECO:0000313" key="2">
    <source>
        <dbReference type="Proteomes" id="UP001165186"/>
    </source>
</evidence>
<keyword evidence="2" id="KW-1185">Reference proteome</keyword>